<comment type="caution">
    <text evidence="1">The sequence shown here is derived from an EMBL/GenBank/DDBJ whole genome shotgun (WGS) entry which is preliminary data.</text>
</comment>
<dbReference type="EMBL" id="CAJVPW010042521">
    <property type="protein sequence ID" value="CAG8750389.1"/>
    <property type="molecule type" value="Genomic_DNA"/>
</dbReference>
<organism evidence="1 2">
    <name type="scientific">Cetraspora pellucida</name>
    <dbReference type="NCBI Taxonomy" id="1433469"/>
    <lineage>
        <taxon>Eukaryota</taxon>
        <taxon>Fungi</taxon>
        <taxon>Fungi incertae sedis</taxon>
        <taxon>Mucoromycota</taxon>
        <taxon>Glomeromycotina</taxon>
        <taxon>Glomeromycetes</taxon>
        <taxon>Diversisporales</taxon>
        <taxon>Gigasporaceae</taxon>
        <taxon>Cetraspora</taxon>
    </lineage>
</organism>
<protein>
    <submittedName>
        <fullName evidence="1">11114_t:CDS:1</fullName>
    </submittedName>
</protein>
<reference evidence="1" key="1">
    <citation type="submission" date="2021-06" db="EMBL/GenBank/DDBJ databases">
        <authorList>
            <person name="Kallberg Y."/>
            <person name="Tangrot J."/>
            <person name="Rosling A."/>
        </authorList>
    </citation>
    <scope>NUCLEOTIDE SEQUENCE</scope>
    <source>
        <strain evidence="1">28 12/20/2015</strain>
    </source>
</reference>
<accession>A0ACA9QFC4</accession>
<name>A0ACA9QFC4_9GLOM</name>
<keyword evidence="2" id="KW-1185">Reference proteome</keyword>
<evidence type="ECO:0000313" key="2">
    <source>
        <dbReference type="Proteomes" id="UP000789366"/>
    </source>
</evidence>
<feature type="non-terminal residue" evidence="1">
    <location>
        <position position="1"/>
    </location>
</feature>
<proteinExistence type="predicted"/>
<dbReference type="Proteomes" id="UP000789366">
    <property type="component" value="Unassembled WGS sequence"/>
</dbReference>
<evidence type="ECO:0000313" key="1">
    <source>
        <dbReference type="EMBL" id="CAG8750389.1"/>
    </source>
</evidence>
<sequence length="85" mass="10525">KIKEIFAKYQKEKDAKYTLLEFLEYLETYRLFQASDRDDIFRVYYDEIAEKRNHRNQSRAKMMTDVLEQLKIWCSFQIDINEDIM</sequence>
<gene>
    <name evidence="1" type="ORF">SPELUC_LOCUS14436</name>
</gene>